<feature type="region of interest" description="Disordered" evidence="1">
    <location>
        <begin position="31"/>
        <end position="51"/>
    </location>
</feature>
<evidence type="ECO:0000256" key="1">
    <source>
        <dbReference type="SAM" id="MobiDB-lite"/>
    </source>
</evidence>
<organism evidence="2 3">
    <name type="scientific">Puccinia coronata f. sp. avenae</name>
    <dbReference type="NCBI Taxonomy" id="200324"/>
    <lineage>
        <taxon>Eukaryota</taxon>
        <taxon>Fungi</taxon>
        <taxon>Dikarya</taxon>
        <taxon>Basidiomycota</taxon>
        <taxon>Pucciniomycotina</taxon>
        <taxon>Pucciniomycetes</taxon>
        <taxon>Pucciniales</taxon>
        <taxon>Pucciniaceae</taxon>
        <taxon>Puccinia</taxon>
    </lineage>
</organism>
<dbReference type="AlphaFoldDB" id="A0A2N5RTK5"/>
<evidence type="ECO:0000313" key="2">
    <source>
        <dbReference type="EMBL" id="PLW04326.1"/>
    </source>
</evidence>
<protein>
    <submittedName>
        <fullName evidence="2">Uncharacterized protein</fullName>
    </submittedName>
</protein>
<gene>
    <name evidence="2" type="ORF">PCASD_26948</name>
</gene>
<evidence type="ECO:0000313" key="3">
    <source>
        <dbReference type="Proteomes" id="UP000235392"/>
    </source>
</evidence>
<feature type="non-terminal residue" evidence="2">
    <location>
        <position position="51"/>
    </location>
</feature>
<dbReference type="EMBL" id="PGCI01001629">
    <property type="protein sequence ID" value="PLW04326.1"/>
    <property type="molecule type" value="Genomic_DNA"/>
</dbReference>
<reference evidence="2 3" key="1">
    <citation type="submission" date="2017-11" db="EMBL/GenBank/DDBJ databases">
        <title>De novo assembly and phasing of dikaryotic genomes from two isolates of Puccinia coronata f. sp. avenae, the causal agent of oat crown rust.</title>
        <authorList>
            <person name="Miller M.E."/>
            <person name="Zhang Y."/>
            <person name="Omidvar V."/>
            <person name="Sperschneider J."/>
            <person name="Schwessinger B."/>
            <person name="Raley C."/>
            <person name="Palmer J.M."/>
            <person name="Garnica D."/>
            <person name="Upadhyaya N."/>
            <person name="Rathjen J."/>
            <person name="Taylor J.M."/>
            <person name="Park R.F."/>
            <person name="Dodds P.N."/>
            <person name="Hirsch C.D."/>
            <person name="Kianian S.F."/>
            <person name="Figueroa M."/>
        </authorList>
    </citation>
    <scope>NUCLEOTIDE SEQUENCE [LARGE SCALE GENOMIC DNA]</scope>
    <source>
        <strain evidence="2">12SD80</strain>
    </source>
</reference>
<proteinExistence type="predicted"/>
<accession>A0A2N5RTK5</accession>
<sequence length="51" mass="5663">MVLEFSPRLPVLPLSVRLIVKSIISSYNSPLKMDANTADSGSATEDKRNNW</sequence>
<dbReference type="Proteomes" id="UP000235392">
    <property type="component" value="Unassembled WGS sequence"/>
</dbReference>
<name>A0A2N5RTK5_9BASI</name>
<comment type="caution">
    <text evidence="2">The sequence shown here is derived from an EMBL/GenBank/DDBJ whole genome shotgun (WGS) entry which is preliminary data.</text>
</comment>